<keyword evidence="3" id="KW-1185">Reference proteome</keyword>
<evidence type="ECO:0000256" key="1">
    <source>
        <dbReference type="SAM" id="Phobius"/>
    </source>
</evidence>
<feature type="transmembrane region" description="Helical" evidence="1">
    <location>
        <begin position="70"/>
        <end position="87"/>
    </location>
</feature>
<evidence type="ECO:0000313" key="3">
    <source>
        <dbReference type="Proteomes" id="UP000182264"/>
    </source>
</evidence>
<feature type="transmembrane region" description="Helical" evidence="1">
    <location>
        <begin position="96"/>
        <end position="117"/>
    </location>
</feature>
<name>A0A1L3GCC8_SYNAC</name>
<evidence type="ECO:0000313" key="2">
    <source>
        <dbReference type="EMBL" id="APG23604.1"/>
    </source>
</evidence>
<dbReference type="PANTHER" id="PTHR41324">
    <property type="entry name" value="MEMBRANE PROTEIN-RELATED"/>
    <property type="match status" value="1"/>
</dbReference>
<feature type="transmembrane region" description="Helical" evidence="1">
    <location>
        <begin position="269"/>
        <end position="294"/>
    </location>
</feature>
<dbReference type="KEGG" id="pace:A6070_08720"/>
<organism evidence="2 3">
    <name type="scientific">Syntrophotalea acetylenica</name>
    <name type="common">Pelobacter acetylenicus</name>
    <dbReference type="NCBI Taxonomy" id="29542"/>
    <lineage>
        <taxon>Bacteria</taxon>
        <taxon>Pseudomonadati</taxon>
        <taxon>Thermodesulfobacteriota</taxon>
        <taxon>Desulfuromonadia</taxon>
        <taxon>Desulfuromonadales</taxon>
        <taxon>Syntrophotaleaceae</taxon>
        <taxon>Syntrophotalea</taxon>
    </lineage>
</organism>
<keyword evidence="1" id="KW-0472">Membrane</keyword>
<accession>A0A1L3GCC8</accession>
<feature type="transmembrane region" description="Helical" evidence="1">
    <location>
        <begin position="167"/>
        <end position="190"/>
    </location>
</feature>
<dbReference type="STRING" id="29542.A6070_08720"/>
<dbReference type="AlphaFoldDB" id="A0A1L3GCC8"/>
<feature type="transmembrane region" description="Helical" evidence="1">
    <location>
        <begin position="236"/>
        <end position="257"/>
    </location>
</feature>
<keyword evidence="1" id="KW-1133">Transmembrane helix</keyword>
<keyword evidence="1" id="KW-0812">Transmembrane</keyword>
<feature type="transmembrane region" description="Helical" evidence="1">
    <location>
        <begin position="46"/>
        <end position="64"/>
    </location>
</feature>
<dbReference type="EMBL" id="CP015518">
    <property type="protein sequence ID" value="APG23604.1"/>
    <property type="molecule type" value="Genomic_DNA"/>
</dbReference>
<feature type="transmembrane region" description="Helical" evidence="1">
    <location>
        <begin position="20"/>
        <end position="41"/>
    </location>
</feature>
<reference evidence="2 3" key="1">
    <citation type="journal article" date="2017" name="Genome Announc.">
        <title>Complete Genome Sequences of Two Acetylene-Fermenting Pelobacter acetylenicus Strains.</title>
        <authorList>
            <person name="Sutton J.M."/>
            <person name="Baesman S.M."/>
            <person name="Fierst J.L."/>
            <person name="Poret-Peterson A.T."/>
            <person name="Oremland R.S."/>
            <person name="Dunlap D.S."/>
            <person name="Akob D.M."/>
        </authorList>
    </citation>
    <scope>NUCLEOTIDE SEQUENCE [LARGE SCALE GENOMIC DNA]</scope>
    <source>
        <strain evidence="2 3">DSM 3247</strain>
    </source>
</reference>
<dbReference type="Proteomes" id="UP000182264">
    <property type="component" value="Chromosome"/>
</dbReference>
<dbReference type="Pfam" id="PF09991">
    <property type="entry name" value="DUF2232"/>
    <property type="match status" value="1"/>
</dbReference>
<dbReference type="InterPro" id="IPR018710">
    <property type="entry name" value="DUF2232"/>
</dbReference>
<dbReference type="PANTHER" id="PTHR41324:SF1">
    <property type="entry name" value="DUF2232 DOMAIN-CONTAINING PROTEIN"/>
    <property type="match status" value="1"/>
</dbReference>
<protein>
    <recommendedName>
        <fullName evidence="4">DUF2232 domain-containing protein</fullName>
    </recommendedName>
</protein>
<gene>
    <name evidence="2" type="ORF">A7E75_00115</name>
</gene>
<proteinExistence type="predicted"/>
<feature type="transmembrane region" description="Helical" evidence="1">
    <location>
        <begin position="211"/>
        <end position="230"/>
    </location>
</feature>
<sequence length="304" mass="32891">MLTIGLQAMVAGLISQAQNSLLTLMGSVMALCVSWPVALLVVRQGVADGIAAVLASAVILGGWAGWPFGAAYLCQFGLASLIVSGLLHKGCRWDRVVAIGTGTIIAIGSLGMTAYAVRIGKNPLQLADEWANREVNRALEALKTADLPPEMVQQTQALFRDLGHSLIALYPAVIILTVAVMLLATVWFLNRRTGALLPEQVAFCAWKVPENLIWVLIAGGVGTTFLQGGWQRLAWNVLVVVLGIYFLQGLAILSHYFRVKRFPPAFRAIGYFLVVASFPLRVLATGVGIFDLWIDFRKPGKHKD</sequence>
<evidence type="ECO:0008006" key="4">
    <source>
        <dbReference type="Google" id="ProtNLM"/>
    </source>
</evidence>